<evidence type="ECO:0000313" key="6">
    <source>
        <dbReference type="Proteomes" id="UP001208690"/>
    </source>
</evidence>
<evidence type="ECO:0000259" key="3">
    <source>
        <dbReference type="PROSITE" id="PS50112"/>
    </source>
</evidence>
<dbReference type="PROSITE" id="PS50112">
    <property type="entry name" value="PAS"/>
    <property type="match status" value="3"/>
</dbReference>
<dbReference type="Proteomes" id="UP001208690">
    <property type="component" value="Unassembled WGS sequence"/>
</dbReference>
<dbReference type="EMBL" id="JALIEB010000040">
    <property type="protein sequence ID" value="MCV3274355.1"/>
    <property type="molecule type" value="Genomic_DNA"/>
</dbReference>
<dbReference type="Pfam" id="PF00989">
    <property type="entry name" value="PAS"/>
    <property type="match status" value="1"/>
</dbReference>
<dbReference type="InterPro" id="IPR013767">
    <property type="entry name" value="PAS_fold"/>
</dbReference>
<dbReference type="SMART" id="SM00091">
    <property type="entry name" value="PAS"/>
    <property type="match status" value="3"/>
</dbReference>
<evidence type="ECO:0000313" key="5">
    <source>
        <dbReference type="EMBL" id="MCV3274355.1"/>
    </source>
</evidence>
<dbReference type="Pfam" id="PF00015">
    <property type="entry name" value="MCPsignal"/>
    <property type="match status" value="1"/>
</dbReference>
<dbReference type="PANTHER" id="PTHR44757">
    <property type="entry name" value="DIGUANYLATE CYCLASE DGCP"/>
    <property type="match status" value="1"/>
</dbReference>
<dbReference type="NCBIfam" id="TIGR00229">
    <property type="entry name" value="sensory_box"/>
    <property type="match status" value="3"/>
</dbReference>
<dbReference type="SUPFAM" id="SSF55785">
    <property type="entry name" value="PYP-like sensor domain (PAS domain)"/>
    <property type="match status" value="3"/>
</dbReference>
<evidence type="ECO:0000256" key="1">
    <source>
        <dbReference type="PROSITE-ProRule" id="PRU00284"/>
    </source>
</evidence>
<feature type="domain" description="PAS" evidence="3">
    <location>
        <begin position="261"/>
        <end position="332"/>
    </location>
</feature>
<dbReference type="SMART" id="SM00086">
    <property type="entry name" value="PAC"/>
    <property type="match status" value="3"/>
</dbReference>
<accession>A0ABT3BLC2</accession>
<sequence>MKDFTSMPADETGGTSEIIQVLHQAMDAVVMIDEFNNVTFFNPAAERLWGYSSHEVVGQNVKMLVPAAMQQYHDAWVNANRDGGADKIVGTSREVEIHRKDGSLRWASLSLSKVISDGRPAIYTAFMKDVTEEKAARELMTATLEQTIDAVVMLDQDNHVTFFNEAAERLWGYNRDEVIGQNVKMLVPPEMRVHHDSWVDRHRHGGEDKIVGTSREVPIHRKDGSVGHGSLSLSCVKLSDGSSQYTAFIKDVTDEVIQREQFRLLSLVANETDNSVIITDKDGLVVYVNPGFERLTGIPAREAVGKKPGRMLQGPATDKDTVSRIRHKLQMGEPFYEEILNYSKSGEAYWISLAINPVRDANREIEYFVSVQANVTETRQKSMNFDAKLSAISDATAIAEWSKDGDPMDCNAFLTSRSDRTPRLAELLKEDDLKSVLDGKTLSKELSWPTETGEELWLDAIFSSTRDMEAKVDRVIMCANDATLRREATARSSEAMANMLSSITNLVGAIGGVAKQTNLLSVNATIEAARAGDAGKGFGVVATEIRSLAGRVGDAATQIDELISEGKNALQKLKGDR</sequence>
<feature type="domain" description="PAC" evidence="4">
    <location>
        <begin position="91"/>
        <end position="142"/>
    </location>
</feature>
<feature type="domain" description="PAS" evidence="3">
    <location>
        <begin position="14"/>
        <end position="84"/>
    </location>
</feature>
<reference evidence="5 6" key="1">
    <citation type="submission" date="2022-04" db="EMBL/GenBank/DDBJ databases">
        <title>Roseobacter sp. WL0113 is a bacterium isolated from neritic sediment.</title>
        <authorList>
            <person name="Wang L."/>
            <person name="He W."/>
            <person name="Zhang D.-F."/>
        </authorList>
    </citation>
    <scope>NUCLEOTIDE SEQUENCE [LARGE SCALE GENOMIC DNA]</scope>
    <source>
        <strain evidence="5 6">WL0113</strain>
    </source>
</reference>
<dbReference type="InterPro" id="IPR000700">
    <property type="entry name" value="PAS-assoc_C"/>
</dbReference>
<dbReference type="InterPro" id="IPR000014">
    <property type="entry name" value="PAS"/>
</dbReference>
<evidence type="ECO:0000259" key="2">
    <source>
        <dbReference type="PROSITE" id="PS50111"/>
    </source>
</evidence>
<dbReference type="RefSeq" id="WP_263846559.1">
    <property type="nucleotide sequence ID" value="NZ_JALIEB010000040.1"/>
</dbReference>
<dbReference type="PROSITE" id="PS50113">
    <property type="entry name" value="PAC"/>
    <property type="match status" value="2"/>
</dbReference>
<comment type="caution">
    <text evidence="5">The sequence shown here is derived from an EMBL/GenBank/DDBJ whole genome shotgun (WGS) entry which is preliminary data.</text>
</comment>
<feature type="domain" description="PAC" evidence="4">
    <location>
        <begin position="335"/>
        <end position="387"/>
    </location>
</feature>
<dbReference type="InterPro" id="IPR004089">
    <property type="entry name" value="MCPsignal_dom"/>
</dbReference>
<dbReference type="PROSITE" id="PS50111">
    <property type="entry name" value="CHEMOTAXIS_TRANSDUC_2"/>
    <property type="match status" value="1"/>
</dbReference>
<dbReference type="Pfam" id="PF13426">
    <property type="entry name" value="PAS_9"/>
    <property type="match status" value="2"/>
</dbReference>
<protein>
    <submittedName>
        <fullName evidence="5">PAS domain S-box protein</fullName>
    </submittedName>
</protein>
<dbReference type="CDD" id="cd00130">
    <property type="entry name" value="PAS"/>
    <property type="match status" value="3"/>
</dbReference>
<name>A0ABT3BLC2_9RHOB</name>
<proteinExistence type="predicted"/>
<feature type="domain" description="Methyl-accepting transducer" evidence="2">
    <location>
        <begin position="487"/>
        <end position="565"/>
    </location>
</feature>
<dbReference type="InterPro" id="IPR035965">
    <property type="entry name" value="PAS-like_dom_sf"/>
</dbReference>
<keyword evidence="6" id="KW-1185">Reference proteome</keyword>
<dbReference type="SUPFAM" id="SSF58104">
    <property type="entry name" value="Methyl-accepting chemotaxis protein (MCP) signaling domain"/>
    <property type="match status" value="1"/>
</dbReference>
<dbReference type="Gene3D" id="3.30.450.20">
    <property type="entry name" value="PAS domain"/>
    <property type="match status" value="3"/>
</dbReference>
<dbReference type="Gene3D" id="1.10.287.950">
    <property type="entry name" value="Methyl-accepting chemotaxis protein"/>
    <property type="match status" value="1"/>
</dbReference>
<feature type="domain" description="PAS" evidence="3">
    <location>
        <begin position="136"/>
        <end position="190"/>
    </location>
</feature>
<organism evidence="5 6">
    <name type="scientific">Roseobacter sinensis</name>
    <dbReference type="NCBI Taxonomy" id="2931391"/>
    <lineage>
        <taxon>Bacteria</taxon>
        <taxon>Pseudomonadati</taxon>
        <taxon>Pseudomonadota</taxon>
        <taxon>Alphaproteobacteria</taxon>
        <taxon>Rhodobacterales</taxon>
        <taxon>Roseobacteraceae</taxon>
        <taxon>Roseobacter</taxon>
    </lineage>
</organism>
<evidence type="ECO:0000259" key="4">
    <source>
        <dbReference type="PROSITE" id="PS50113"/>
    </source>
</evidence>
<dbReference type="InterPro" id="IPR001610">
    <property type="entry name" value="PAC"/>
</dbReference>
<dbReference type="PANTHER" id="PTHR44757:SF2">
    <property type="entry name" value="BIOFILM ARCHITECTURE MAINTENANCE PROTEIN MBAA"/>
    <property type="match status" value="1"/>
</dbReference>
<dbReference type="InterPro" id="IPR052155">
    <property type="entry name" value="Biofilm_reg_signaling"/>
</dbReference>
<gene>
    <name evidence="5" type="ORF">MUB52_23240</name>
</gene>
<keyword evidence="1" id="KW-0807">Transducer</keyword>